<dbReference type="GeneID" id="101862928"/>
<dbReference type="Proteomes" id="UP000694888">
    <property type="component" value="Unplaced"/>
</dbReference>
<gene>
    <name evidence="5" type="primary">LOC101862928</name>
</gene>
<dbReference type="InterPro" id="IPR000210">
    <property type="entry name" value="BTB/POZ_dom"/>
</dbReference>
<dbReference type="RefSeq" id="XP_005093422.1">
    <property type="nucleotide sequence ID" value="XM_005093365.3"/>
</dbReference>
<dbReference type="Gene3D" id="1.25.40.420">
    <property type="match status" value="1"/>
</dbReference>
<reference evidence="5" key="1">
    <citation type="submission" date="2025-08" db="UniProtKB">
        <authorList>
            <consortium name="RefSeq"/>
        </authorList>
    </citation>
    <scope>IDENTIFICATION</scope>
</reference>
<dbReference type="PROSITE" id="PS50097">
    <property type="entry name" value="BTB"/>
    <property type="match status" value="1"/>
</dbReference>
<evidence type="ECO:0000313" key="4">
    <source>
        <dbReference type="Proteomes" id="UP000694888"/>
    </source>
</evidence>
<dbReference type="PANTHER" id="PTHR24412">
    <property type="entry name" value="KELCH PROTEIN"/>
    <property type="match status" value="1"/>
</dbReference>
<dbReference type="PANTHER" id="PTHR24412:SF488">
    <property type="entry name" value="KELCH-LIKE PROTEIN 24"/>
    <property type="match status" value="1"/>
</dbReference>
<proteinExistence type="predicted"/>
<dbReference type="SMART" id="SM00225">
    <property type="entry name" value="BTB"/>
    <property type="match status" value="1"/>
</dbReference>
<dbReference type="Pfam" id="PF07707">
    <property type="entry name" value="BACK"/>
    <property type="match status" value="1"/>
</dbReference>
<protein>
    <submittedName>
        <fullName evidence="5">Uncharacterized protein LOC101862928</fullName>
    </submittedName>
</protein>
<evidence type="ECO:0000259" key="3">
    <source>
        <dbReference type="PROSITE" id="PS50097"/>
    </source>
</evidence>
<evidence type="ECO:0000256" key="2">
    <source>
        <dbReference type="ARBA" id="ARBA00022737"/>
    </source>
</evidence>
<dbReference type="InterPro" id="IPR011705">
    <property type="entry name" value="BACK"/>
</dbReference>
<dbReference type="CDD" id="cd18186">
    <property type="entry name" value="BTB_POZ_ZBTB_KLHL-like"/>
    <property type="match status" value="1"/>
</dbReference>
<name>A0ABM0JGX6_APLCA</name>
<keyword evidence="2" id="KW-0677">Repeat</keyword>
<dbReference type="CDD" id="cd14733">
    <property type="entry name" value="BACK"/>
    <property type="match status" value="1"/>
</dbReference>
<keyword evidence="4" id="KW-1185">Reference proteome</keyword>
<dbReference type="Pfam" id="PF00651">
    <property type="entry name" value="BTB"/>
    <property type="match status" value="1"/>
</dbReference>
<keyword evidence="1" id="KW-0880">Kelch repeat</keyword>
<feature type="domain" description="BTB" evidence="3">
    <location>
        <begin position="34"/>
        <end position="105"/>
    </location>
</feature>
<dbReference type="InterPro" id="IPR011333">
    <property type="entry name" value="SKP1/BTB/POZ_sf"/>
</dbReference>
<evidence type="ECO:0000313" key="5">
    <source>
        <dbReference type="RefSeq" id="XP_005093422.1"/>
    </source>
</evidence>
<dbReference type="SUPFAM" id="SSF54695">
    <property type="entry name" value="POZ domain"/>
    <property type="match status" value="1"/>
</dbReference>
<dbReference type="Gene3D" id="3.30.710.10">
    <property type="entry name" value="Potassium Channel Kv1.1, Chain A"/>
    <property type="match status" value="1"/>
</dbReference>
<evidence type="ECO:0000256" key="1">
    <source>
        <dbReference type="ARBA" id="ARBA00022441"/>
    </source>
</evidence>
<accession>A0ABM0JGX6</accession>
<organism evidence="4 5">
    <name type="scientific">Aplysia californica</name>
    <name type="common">California sea hare</name>
    <dbReference type="NCBI Taxonomy" id="6500"/>
    <lineage>
        <taxon>Eukaryota</taxon>
        <taxon>Metazoa</taxon>
        <taxon>Spiralia</taxon>
        <taxon>Lophotrochozoa</taxon>
        <taxon>Mollusca</taxon>
        <taxon>Gastropoda</taxon>
        <taxon>Heterobranchia</taxon>
        <taxon>Euthyneura</taxon>
        <taxon>Tectipleura</taxon>
        <taxon>Aplysiida</taxon>
        <taxon>Aplysioidea</taxon>
        <taxon>Aplysiidae</taxon>
        <taxon>Aplysia</taxon>
    </lineage>
</organism>
<sequence length="716" mass="81655">MSHYVKATKKTFSKNAQDCLVVPLMRQRETGELCDVVLILNGCRYNAHRAILALWSPYFHSMFTCDMRERNIEEVDLSYSLVLEQDSVFSTVLDYMYTGSLPLSTDTITDVVKISDFLLLDDVRDFCQQFLLDLGNLELSNCLRVKFLAEDHNLPEVATAARSIIEARFHDYLIQHDDILELPWEWLSKLLEDPCVVQHTGYKQLHKMASRWTDHDKVARIPFHSQLTAAINSWVSDYANEASYLGRELRTSLEGRDVLSPRGSDLLNSPVDNFGNINLDNSFHALSEAPVNSDSLVNVKADSENLKASKPDTPTSHPNQESSHCNQVLFTVVCNQGLKFLKLFLYSLDDQLWFHFPVSGERLLKYVPMRQTVCNMLAHEGKLYMYLCSSFPYPTDMLKINILTIDLLTGQPSLFSFRTVDYYKPTYRTTLTNFRTAPPAMVMCSGQLFVVGNKEGTGHLFACNLANNQYACYQIPGSRFISLARCVVRNDRQIFVWYRHRTGPSEEFSIKKSVGFVLFDAKMKIFSSWELTPPEISYDDFAKCYAMCVRDDTVHIYQPGEPAIVLDEVRVKWVTSLRRIPTPGVGYVRDVQAYGYQIAVPAQEGILVLNNWQPYTTSLHEVSEKFPCAMAHIPPPIDNISVASVAELPRFLLRNLHRCTMYDEAYASALHVAMQYSDGDTDDSAGSVLEDADTDNDYEYDEDIYDYDYDMGGYEL</sequence>